<dbReference type="Gene3D" id="2.80.10.50">
    <property type="match status" value="2"/>
</dbReference>
<gene>
    <name evidence="4" type="ORF">HTZ77_29925</name>
</gene>
<dbReference type="InterPro" id="IPR035992">
    <property type="entry name" value="Ricin_B-like_lectins"/>
</dbReference>
<keyword evidence="2" id="KW-0732">Signal</keyword>
<dbReference type="EMBL" id="JABWGN010000012">
    <property type="protein sequence ID" value="NUW35618.1"/>
    <property type="molecule type" value="Genomic_DNA"/>
</dbReference>
<accession>A0A7Y6IDH1</accession>
<keyword evidence="4" id="KW-0430">Lectin</keyword>
<dbReference type="Pfam" id="PF00652">
    <property type="entry name" value="Ricin_B_lectin"/>
    <property type="match status" value="1"/>
</dbReference>
<evidence type="ECO:0000256" key="1">
    <source>
        <dbReference type="SAM" id="MobiDB-lite"/>
    </source>
</evidence>
<feature type="domain" description="Ricin B lectin" evidence="3">
    <location>
        <begin position="583"/>
        <end position="708"/>
    </location>
</feature>
<reference evidence="4 5" key="1">
    <citation type="submission" date="2020-06" db="EMBL/GenBank/DDBJ databases">
        <title>Nonomuraea sp. SMC257, a novel actinomycete isolated from soil.</title>
        <authorList>
            <person name="Chanama M."/>
        </authorList>
    </citation>
    <scope>NUCLEOTIDE SEQUENCE [LARGE SCALE GENOMIC DNA]</scope>
    <source>
        <strain evidence="4 5">SMC257</strain>
    </source>
</reference>
<dbReference type="GO" id="GO:0030246">
    <property type="term" value="F:carbohydrate binding"/>
    <property type="evidence" value="ECO:0007669"/>
    <property type="project" value="UniProtKB-KW"/>
</dbReference>
<comment type="caution">
    <text evidence="4">The sequence shown here is derived from an EMBL/GenBank/DDBJ whole genome shotgun (WGS) entry which is preliminary data.</text>
</comment>
<dbReference type="Gene3D" id="3.20.20.80">
    <property type="entry name" value="Glycosidases"/>
    <property type="match status" value="1"/>
</dbReference>
<dbReference type="Proteomes" id="UP000586042">
    <property type="component" value="Unassembled WGS sequence"/>
</dbReference>
<dbReference type="SUPFAM" id="SSF51445">
    <property type="entry name" value="(Trans)glycosidases"/>
    <property type="match status" value="1"/>
</dbReference>
<name>A0A7Y6IDH1_9ACTN</name>
<organism evidence="4 5">
    <name type="scientific">Nonomuraea montanisoli</name>
    <dbReference type="NCBI Taxonomy" id="2741721"/>
    <lineage>
        <taxon>Bacteria</taxon>
        <taxon>Bacillati</taxon>
        <taxon>Actinomycetota</taxon>
        <taxon>Actinomycetes</taxon>
        <taxon>Streptosporangiales</taxon>
        <taxon>Streptosporangiaceae</taxon>
        <taxon>Nonomuraea</taxon>
    </lineage>
</organism>
<evidence type="ECO:0000313" key="4">
    <source>
        <dbReference type="EMBL" id="NUW35618.1"/>
    </source>
</evidence>
<keyword evidence="5" id="KW-1185">Reference proteome</keyword>
<evidence type="ECO:0000256" key="2">
    <source>
        <dbReference type="SAM" id="SignalP"/>
    </source>
</evidence>
<evidence type="ECO:0000313" key="5">
    <source>
        <dbReference type="Proteomes" id="UP000586042"/>
    </source>
</evidence>
<feature type="signal peptide" evidence="2">
    <location>
        <begin position="1"/>
        <end position="20"/>
    </location>
</feature>
<feature type="chain" id="PRO_5031248268" evidence="2">
    <location>
        <begin position="21"/>
        <end position="709"/>
    </location>
</feature>
<evidence type="ECO:0000259" key="3">
    <source>
        <dbReference type="SMART" id="SM00458"/>
    </source>
</evidence>
<sequence>MAAGLAAGLTVVTHPAPAAAAGGHATDWMNQRKWGVMTHYLAEGCPPGCRYGSYATGQWPTVTEWNHRVDNYDIAGVVNQLKSVGAGWLQFTVGQVSGYWAAPNPVYESLVPATAEHPSRLSNRDLVKDLATAAHAAGLKFIVYVPLDAPRIDTYATTKLGGDPDADFGGVRNAAFQNNWTKVIKQWSQQWGTLIDGWWIDGGIPSIDEYASNIVDAARSGNPSTLIGLSAAGWHLSTNPNSAAKSDFVSGEDKLSASSRWVDYNGTQVLTHGLSRLQGHWGNPADTAMSHNTENLVNSTLSFMNAGGAMTWDVGYDWATGRISDQAMRQLAVVAESTGTTGGDGIRTDSSQPSITYNGTWDTVTDPRYADGSARVSTGTGNSASFTFNGTSVKWVGGRSSGAGKAEVRIDGTVQAGVDLASSPTTGDDVVFAKHGLSNGPHTITITPTTSGAVAVDAFEAGNQARINVDDSDTSLHYSGFSSGNPGGCFNNTCHNSNTAGSTATYWFTGSRITWNAITGPDQGSAAVSIDNGPATIIGLADESRSVDVPAYISPALPYGPHTIKITTQDAKWVTVDRFAIDTVPTKIVGVASGRCVDVSNSQDGTDLNLRTCNGTNAQKWATNPANGEVRALGKCMDVEQGNQADGTPVQLYSCNGSAAQKWTYDAGTKQLKAFGKCLDALGAGTTDGTKLVIWPCHSGTNQQWQIGG</sequence>
<dbReference type="SMART" id="SM00458">
    <property type="entry name" value="RICIN"/>
    <property type="match status" value="1"/>
</dbReference>
<feature type="region of interest" description="Disordered" evidence="1">
    <location>
        <begin position="338"/>
        <end position="359"/>
    </location>
</feature>
<dbReference type="Gene3D" id="2.60.120.260">
    <property type="entry name" value="Galactose-binding domain-like"/>
    <property type="match status" value="2"/>
</dbReference>
<dbReference type="InterPro" id="IPR000772">
    <property type="entry name" value="Ricin_B_lectin"/>
</dbReference>
<dbReference type="RefSeq" id="WP_175593072.1">
    <property type="nucleotide sequence ID" value="NZ_JABWGN010000012.1"/>
</dbReference>
<dbReference type="SUPFAM" id="SSF50370">
    <property type="entry name" value="Ricin B-like lectins"/>
    <property type="match status" value="1"/>
</dbReference>
<dbReference type="PROSITE" id="PS50231">
    <property type="entry name" value="RICIN_B_LECTIN"/>
    <property type="match status" value="1"/>
</dbReference>
<protein>
    <submittedName>
        <fullName evidence="4">Ricin-type beta-trefoil lectin domain protein</fullName>
    </submittedName>
</protein>
<dbReference type="AlphaFoldDB" id="A0A7Y6IDH1"/>
<proteinExistence type="predicted"/>
<dbReference type="InterPro" id="IPR017853">
    <property type="entry name" value="GH"/>
</dbReference>